<accession>A0A067MZJ5</accession>
<evidence type="ECO:0000313" key="2">
    <source>
        <dbReference type="EMBL" id="KDQ16936.1"/>
    </source>
</evidence>
<dbReference type="AlphaFoldDB" id="A0A067MZJ5"/>
<dbReference type="EMBL" id="KL198025">
    <property type="protein sequence ID" value="KDQ16936.1"/>
    <property type="molecule type" value="Genomic_DNA"/>
</dbReference>
<reference evidence="3" key="1">
    <citation type="journal article" date="2014" name="Proc. Natl. Acad. Sci. U.S.A.">
        <title>Extensive sampling of basidiomycete genomes demonstrates inadequacy of the white-rot/brown-rot paradigm for wood decay fungi.</title>
        <authorList>
            <person name="Riley R."/>
            <person name="Salamov A.A."/>
            <person name="Brown D.W."/>
            <person name="Nagy L.G."/>
            <person name="Floudas D."/>
            <person name="Held B.W."/>
            <person name="Levasseur A."/>
            <person name="Lombard V."/>
            <person name="Morin E."/>
            <person name="Otillar R."/>
            <person name="Lindquist E.A."/>
            <person name="Sun H."/>
            <person name="LaButti K.M."/>
            <person name="Schmutz J."/>
            <person name="Jabbour D."/>
            <person name="Luo H."/>
            <person name="Baker S.E."/>
            <person name="Pisabarro A.G."/>
            <person name="Walton J.D."/>
            <person name="Blanchette R.A."/>
            <person name="Henrissat B."/>
            <person name="Martin F."/>
            <person name="Cullen D."/>
            <person name="Hibbett D.S."/>
            <person name="Grigoriev I.V."/>
        </authorList>
    </citation>
    <scope>NUCLEOTIDE SEQUENCE [LARGE SCALE GENOMIC DNA]</scope>
    <source>
        <strain evidence="3">FD-172 SS1</strain>
    </source>
</reference>
<sequence>MGTSSGAEFSWGFHIPKEQLVVLLHCLRKHDPITNAKSESESAEKEEQPRPAKRPRMADAEGDEEEEQEEQEEDKSEGEDGDRDRNRDGGDEDEDGSEEEDEGIDQEELETYLTQIVQAKKFDGAFSYEIVDDNEGYDGGGAVGEVLIIHTKSKKYADRPGRENYGTSFTALGKKLYNPKPAQRLIRQLEVDLHLAEIGMKLPVKEEWLLSISIG</sequence>
<keyword evidence="3" id="KW-1185">Reference proteome</keyword>
<organism evidence="2 3">
    <name type="scientific">Botryobasidium botryosum (strain FD-172 SS1)</name>
    <dbReference type="NCBI Taxonomy" id="930990"/>
    <lineage>
        <taxon>Eukaryota</taxon>
        <taxon>Fungi</taxon>
        <taxon>Dikarya</taxon>
        <taxon>Basidiomycota</taxon>
        <taxon>Agaricomycotina</taxon>
        <taxon>Agaricomycetes</taxon>
        <taxon>Cantharellales</taxon>
        <taxon>Botryobasidiaceae</taxon>
        <taxon>Botryobasidium</taxon>
    </lineage>
</organism>
<feature type="region of interest" description="Disordered" evidence="1">
    <location>
        <begin position="33"/>
        <end position="107"/>
    </location>
</feature>
<evidence type="ECO:0000256" key="1">
    <source>
        <dbReference type="SAM" id="MobiDB-lite"/>
    </source>
</evidence>
<dbReference type="HOGENOM" id="CLU_112096_0_0_1"/>
<proteinExistence type="predicted"/>
<feature type="compositionally biased region" description="Basic and acidic residues" evidence="1">
    <location>
        <begin position="38"/>
        <end position="50"/>
    </location>
</feature>
<name>A0A067MZJ5_BOTB1</name>
<evidence type="ECO:0000313" key="3">
    <source>
        <dbReference type="Proteomes" id="UP000027195"/>
    </source>
</evidence>
<dbReference type="InParanoid" id="A0A067MZJ5"/>
<feature type="compositionally biased region" description="Acidic residues" evidence="1">
    <location>
        <begin position="90"/>
        <end position="107"/>
    </location>
</feature>
<gene>
    <name evidence="2" type="ORF">BOTBODRAFT_43104</name>
</gene>
<feature type="compositionally biased region" description="Acidic residues" evidence="1">
    <location>
        <begin position="60"/>
        <end position="81"/>
    </location>
</feature>
<protein>
    <submittedName>
        <fullName evidence="2">Uncharacterized protein</fullName>
    </submittedName>
</protein>
<dbReference type="Proteomes" id="UP000027195">
    <property type="component" value="Unassembled WGS sequence"/>
</dbReference>